<sequence>MVPRRAAQLAEGPHDLSAMVMGPFGSDRPLRRVLTMRTLDAWLHELDIRQALGLPDRLDCAAGRITAGHLLSSLTAIWAKAAAAPIGTTLEVRVTGPVIALTLQVTVDEQGRGVEISGADPDLTLTASWPDLLDLMSGRLASDDPAVAERVTLTGETALGTRVLTSLKVVP</sequence>
<dbReference type="InterPro" id="IPR034660">
    <property type="entry name" value="DinB/YfiT-like"/>
</dbReference>
<feature type="domain" description="SCP2" evidence="1">
    <location>
        <begin position="76"/>
        <end position="163"/>
    </location>
</feature>
<dbReference type="EMBL" id="CAFBLS010000290">
    <property type="protein sequence ID" value="CAB4885955.1"/>
    <property type="molecule type" value="Genomic_DNA"/>
</dbReference>
<organism evidence="2">
    <name type="scientific">freshwater metagenome</name>
    <dbReference type="NCBI Taxonomy" id="449393"/>
    <lineage>
        <taxon>unclassified sequences</taxon>
        <taxon>metagenomes</taxon>
        <taxon>ecological metagenomes</taxon>
    </lineage>
</organism>
<dbReference type="InterPro" id="IPR003033">
    <property type="entry name" value="SCP2_sterol-bd_dom"/>
</dbReference>
<proteinExistence type="predicted"/>
<evidence type="ECO:0000259" key="1">
    <source>
        <dbReference type="Pfam" id="PF02036"/>
    </source>
</evidence>
<accession>A0A6J7EXT5</accession>
<dbReference type="SUPFAM" id="SSF55718">
    <property type="entry name" value="SCP-like"/>
    <property type="match status" value="1"/>
</dbReference>
<dbReference type="Pfam" id="PF02036">
    <property type="entry name" value="SCP2"/>
    <property type="match status" value="1"/>
</dbReference>
<protein>
    <submittedName>
        <fullName evidence="2">Unannotated protein</fullName>
    </submittedName>
</protein>
<name>A0A6J7EXT5_9ZZZZ</name>
<dbReference type="InterPro" id="IPR036527">
    <property type="entry name" value="SCP2_sterol-bd_dom_sf"/>
</dbReference>
<dbReference type="AlphaFoldDB" id="A0A6J7EXT5"/>
<reference evidence="2" key="1">
    <citation type="submission" date="2020-05" db="EMBL/GenBank/DDBJ databases">
        <authorList>
            <person name="Chiriac C."/>
            <person name="Salcher M."/>
            <person name="Ghai R."/>
            <person name="Kavagutti S V."/>
        </authorList>
    </citation>
    <scope>NUCLEOTIDE SEQUENCE</scope>
</reference>
<gene>
    <name evidence="2" type="ORF">UFOPK3402_01834</name>
</gene>
<evidence type="ECO:0000313" key="2">
    <source>
        <dbReference type="EMBL" id="CAB4885955.1"/>
    </source>
</evidence>
<dbReference type="SUPFAM" id="SSF109854">
    <property type="entry name" value="DinB/YfiT-like putative metalloenzymes"/>
    <property type="match status" value="1"/>
</dbReference>